<accession>X1S3V0</accession>
<dbReference type="AlphaFoldDB" id="X1S3V0"/>
<gene>
    <name evidence="3" type="ORF">S12H4_13176</name>
</gene>
<feature type="non-terminal residue" evidence="3">
    <location>
        <position position="259"/>
    </location>
</feature>
<dbReference type="SUPFAM" id="SSF52540">
    <property type="entry name" value="P-loop containing nucleoside triphosphate hydrolases"/>
    <property type="match status" value="1"/>
</dbReference>
<proteinExistence type="predicted"/>
<evidence type="ECO:0000313" key="3">
    <source>
        <dbReference type="EMBL" id="GAI87558.1"/>
    </source>
</evidence>
<feature type="domain" description="IstB-like ATP-binding" evidence="2">
    <location>
        <begin position="58"/>
        <end position="239"/>
    </location>
</feature>
<organism evidence="3">
    <name type="scientific">marine sediment metagenome</name>
    <dbReference type="NCBI Taxonomy" id="412755"/>
    <lineage>
        <taxon>unclassified sequences</taxon>
        <taxon>metagenomes</taxon>
        <taxon>ecological metagenomes</taxon>
    </lineage>
</organism>
<sequence length="259" mass="29337">MDSDREKALDQNQPRRGGGLLPAFQGIKSQKVRKNCQECGDGFEAYDFGNHSRRYCDKCAEAKIVEEEETQRQVEAATAEARYRELVAQARIPKLWREVTFESSDPTLKKAAFKVARRYAENFSAESGTLVFYSEGYGCGKTHLAACVANHVLHQLRRPVLFKKARDLLLEIRSTFSERGTDTEAHILDQVLSVELLILDDVGVDNPSLWIESTYWTVFDRRVEWQLPTIVTANYPLDAEADEVSLGDRIGYGALSRLI</sequence>
<feature type="region of interest" description="Disordered" evidence="1">
    <location>
        <begin position="1"/>
        <end position="22"/>
    </location>
</feature>
<reference evidence="3" key="1">
    <citation type="journal article" date="2014" name="Front. Microbiol.">
        <title>High frequency of phylogenetically diverse reductive dehalogenase-homologous genes in deep subseafloor sedimentary metagenomes.</title>
        <authorList>
            <person name="Kawai M."/>
            <person name="Futagami T."/>
            <person name="Toyoda A."/>
            <person name="Takaki Y."/>
            <person name="Nishi S."/>
            <person name="Hori S."/>
            <person name="Arai W."/>
            <person name="Tsubouchi T."/>
            <person name="Morono Y."/>
            <person name="Uchiyama I."/>
            <person name="Ito T."/>
            <person name="Fujiyama A."/>
            <person name="Inagaki F."/>
            <person name="Takami H."/>
        </authorList>
    </citation>
    <scope>NUCLEOTIDE SEQUENCE</scope>
    <source>
        <strain evidence="3">Expedition CK06-06</strain>
    </source>
</reference>
<evidence type="ECO:0000256" key="1">
    <source>
        <dbReference type="SAM" id="MobiDB-lite"/>
    </source>
</evidence>
<dbReference type="GO" id="GO:0006260">
    <property type="term" value="P:DNA replication"/>
    <property type="evidence" value="ECO:0007669"/>
    <property type="project" value="TreeGrafter"/>
</dbReference>
<dbReference type="Pfam" id="PF01695">
    <property type="entry name" value="IstB_IS21"/>
    <property type="match status" value="1"/>
</dbReference>
<name>X1S3V0_9ZZZZ</name>
<dbReference type="EMBL" id="BARW01006277">
    <property type="protein sequence ID" value="GAI87558.1"/>
    <property type="molecule type" value="Genomic_DNA"/>
</dbReference>
<dbReference type="GO" id="GO:0005524">
    <property type="term" value="F:ATP binding"/>
    <property type="evidence" value="ECO:0007669"/>
    <property type="project" value="InterPro"/>
</dbReference>
<dbReference type="PANTHER" id="PTHR30050">
    <property type="entry name" value="CHROMOSOMAL REPLICATION INITIATOR PROTEIN DNAA"/>
    <property type="match status" value="1"/>
</dbReference>
<protein>
    <recommendedName>
        <fullName evidence="2">IstB-like ATP-binding domain-containing protein</fullName>
    </recommendedName>
</protein>
<dbReference type="PANTHER" id="PTHR30050:SF4">
    <property type="entry name" value="ATP-BINDING PROTEIN RV3427C IN INSERTION SEQUENCE-RELATED"/>
    <property type="match status" value="1"/>
</dbReference>
<comment type="caution">
    <text evidence="3">The sequence shown here is derived from an EMBL/GenBank/DDBJ whole genome shotgun (WGS) entry which is preliminary data.</text>
</comment>
<dbReference type="InterPro" id="IPR027417">
    <property type="entry name" value="P-loop_NTPase"/>
</dbReference>
<dbReference type="Gene3D" id="3.40.50.300">
    <property type="entry name" value="P-loop containing nucleotide triphosphate hydrolases"/>
    <property type="match status" value="1"/>
</dbReference>
<dbReference type="InterPro" id="IPR002611">
    <property type="entry name" value="IstB_ATP-bd"/>
</dbReference>
<evidence type="ECO:0000259" key="2">
    <source>
        <dbReference type="Pfam" id="PF01695"/>
    </source>
</evidence>